<dbReference type="Proteomes" id="UP000277204">
    <property type="component" value="Unassembled WGS sequence"/>
</dbReference>
<dbReference type="AlphaFoldDB" id="A0A183NCF0"/>
<proteinExistence type="predicted"/>
<dbReference type="GO" id="GO:0004114">
    <property type="term" value="F:3',5'-cyclic-nucleotide phosphodiesterase activity"/>
    <property type="evidence" value="ECO:0007669"/>
    <property type="project" value="InterPro"/>
</dbReference>
<keyword evidence="2" id="KW-1185">Reference proteome</keyword>
<dbReference type="EMBL" id="UZAI01022219">
    <property type="protein sequence ID" value="VDP57498.1"/>
    <property type="molecule type" value="Genomic_DNA"/>
</dbReference>
<reference evidence="1 2" key="1">
    <citation type="submission" date="2018-11" db="EMBL/GenBank/DDBJ databases">
        <authorList>
            <consortium name="Pathogen Informatics"/>
        </authorList>
    </citation>
    <scope>NUCLEOTIDE SEQUENCE [LARGE SCALE GENOMIC DNA]</scope>
    <source>
        <strain evidence="1 2">Zambia</strain>
    </source>
</reference>
<evidence type="ECO:0000313" key="2">
    <source>
        <dbReference type="Proteomes" id="UP000277204"/>
    </source>
</evidence>
<protein>
    <submittedName>
        <fullName evidence="1">Uncharacterized protein</fullName>
    </submittedName>
</protein>
<dbReference type="PROSITE" id="PS51845">
    <property type="entry name" value="PDEASE_I_2"/>
    <property type="match status" value="1"/>
</dbReference>
<sequence>MAELLHPGIQILMDNIENNRNWYMNAKEKEEKEVNKRNNNIDS</sequence>
<gene>
    <name evidence="1" type="ORF">SMRZ_LOCUS25975</name>
</gene>
<name>A0A183NCF0_9TREM</name>
<dbReference type="InterPro" id="IPR002073">
    <property type="entry name" value="PDEase_catalytic_dom"/>
</dbReference>
<evidence type="ECO:0000313" key="1">
    <source>
        <dbReference type="EMBL" id="VDP57498.1"/>
    </source>
</evidence>
<organism evidence="1 2">
    <name type="scientific">Schistosoma margrebowiei</name>
    <dbReference type="NCBI Taxonomy" id="48269"/>
    <lineage>
        <taxon>Eukaryota</taxon>
        <taxon>Metazoa</taxon>
        <taxon>Spiralia</taxon>
        <taxon>Lophotrochozoa</taxon>
        <taxon>Platyhelminthes</taxon>
        <taxon>Trematoda</taxon>
        <taxon>Digenea</taxon>
        <taxon>Strigeidida</taxon>
        <taxon>Schistosomatoidea</taxon>
        <taxon>Schistosomatidae</taxon>
        <taxon>Schistosoma</taxon>
    </lineage>
</organism>
<accession>A0A183NCF0</accession>
<dbReference type="GO" id="GO:0007165">
    <property type="term" value="P:signal transduction"/>
    <property type="evidence" value="ECO:0007669"/>
    <property type="project" value="InterPro"/>
</dbReference>